<reference evidence="1 2" key="1">
    <citation type="submission" date="2020-06" db="EMBL/GenBank/DDBJ databases">
        <title>Schlegella sp. ID0723 isolated from air conditioner.</title>
        <authorList>
            <person name="Kim D.Y."/>
            <person name="Kim D.-U."/>
        </authorList>
    </citation>
    <scope>NUCLEOTIDE SEQUENCE [LARGE SCALE GENOMIC DNA]</scope>
    <source>
        <strain evidence="1 2">ID0723</strain>
    </source>
</reference>
<protein>
    <submittedName>
        <fullName evidence="1">Uncharacterized protein</fullName>
    </submittedName>
</protein>
<keyword evidence="2" id="KW-1185">Reference proteome</keyword>
<dbReference type="AlphaFoldDB" id="A0A7Y6NSK9"/>
<name>A0A7Y6NSK9_9BURK</name>
<dbReference type="Proteomes" id="UP000529637">
    <property type="component" value="Unassembled WGS sequence"/>
</dbReference>
<comment type="caution">
    <text evidence="1">The sequence shown here is derived from an EMBL/GenBank/DDBJ whole genome shotgun (WGS) entry which is preliminary data.</text>
</comment>
<proteinExistence type="predicted"/>
<evidence type="ECO:0000313" key="2">
    <source>
        <dbReference type="Proteomes" id="UP000529637"/>
    </source>
</evidence>
<organism evidence="1 2">
    <name type="scientific">Piscinibacter koreensis</name>
    <dbReference type="NCBI Taxonomy" id="2742824"/>
    <lineage>
        <taxon>Bacteria</taxon>
        <taxon>Pseudomonadati</taxon>
        <taxon>Pseudomonadota</taxon>
        <taxon>Betaproteobacteria</taxon>
        <taxon>Burkholderiales</taxon>
        <taxon>Sphaerotilaceae</taxon>
        <taxon>Piscinibacter</taxon>
    </lineage>
</organism>
<sequence length="407" mass="44109">MTVKHLAHAAHQQIQTACGITVARSHVHELLAAAFGYGSWAAFRADCVLSDAGVGDLVPQNGSALAGRALQLNIPPNATSVAASTLLALLQERRVSALRWHAVEAMTKPAVEAPPRGGPEAWSEEDDADLDFDDEEPAMPPPSPAVRLARSPLLLDELASRAMSPQIHHQLAGAFRCRKPNPYLYEESLKGRVLTKQEQAWVDQYLAEAPQHRAFEHHLRQAALGGVRQAAAEYAAAFEDATFYERAKHLDGEVDARTMAELAPTAEQRHAWLRSAAEQGSHQALDDLAHAGDSWALERLAREGDVEALRTLAEEAVESGDGLRAWAYQNFAATLGVDLTQSDYRAYHSEGEHAGEFYDSDFGGPMHVDGSPAVDLPELDDDGHSRAREMALRFSGGVSLANALEAQ</sequence>
<evidence type="ECO:0000313" key="1">
    <source>
        <dbReference type="EMBL" id="NUZ08576.1"/>
    </source>
</evidence>
<gene>
    <name evidence="1" type="ORF">HQN59_22765</name>
</gene>
<accession>A0A7Y6NSK9</accession>
<dbReference type="RefSeq" id="WP_176071436.1">
    <property type="nucleotide sequence ID" value="NZ_JABWMJ010000014.1"/>
</dbReference>
<dbReference type="EMBL" id="JABWMJ010000014">
    <property type="protein sequence ID" value="NUZ08576.1"/>
    <property type="molecule type" value="Genomic_DNA"/>
</dbReference>